<name>X0WFR8_9ZZZZ</name>
<sequence>MPDAGGIVEYYKYRGDNHNISNKFGDAMFRSLQFFERYVKGLPGN</sequence>
<gene>
    <name evidence="1" type="ORF">S01H1_66248</name>
</gene>
<evidence type="ECO:0008006" key="2">
    <source>
        <dbReference type="Google" id="ProtNLM"/>
    </source>
</evidence>
<evidence type="ECO:0000313" key="1">
    <source>
        <dbReference type="EMBL" id="GAG29495.1"/>
    </source>
</evidence>
<accession>X0WFR8</accession>
<comment type="caution">
    <text evidence="1">The sequence shown here is derived from an EMBL/GenBank/DDBJ whole genome shotgun (WGS) entry which is preliminary data.</text>
</comment>
<dbReference type="EMBL" id="BARS01043790">
    <property type="protein sequence ID" value="GAG29495.1"/>
    <property type="molecule type" value="Genomic_DNA"/>
</dbReference>
<protein>
    <recommendedName>
        <fullName evidence="2">Dienelactone hydrolase domain-containing protein</fullName>
    </recommendedName>
</protein>
<proteinExistence type="predicted"/>
<organism evidence="1">
    <name type="scientific">marine sediment metagenome</name>
    <dbReference type="NCBI Taxonomy" id="412755"/>
    <lineage>
        <taxon>unclassified sequences</taxon>
        <taxon>metagenomes</taxon>
        <taxon>ecological metagenomes</taxon>
    </lineage>
</organism>
<dbReference type="AlphaFoldDB" id="X0WFR8"/>
<reference evidence="1" key="1">
    <citation type="journal article" date="2014" name="Front. Microbiol.">
        <title>High frequency of phylogenetically diverse reductive dehalogenase-homologous genes in deep subseafloor sedimentary metagenomes.</title>
        <authorList>
            <person name="Kawai M."/>
            <person name="Futagami T."/>
            <person name="Toyoda A."/>
            <person name="Takaki Y."/>
            <person name="Nishi S."/>
            <person name="Hori S."/>
            <person name="Arai W."/>
            <person name="Tsubouchi T."/>
            <person name="Morono Y."/>
            <person name="Uchiyama I."/>
            <person name="Ito T."/>
            <person name="Fujiyama A."/>
            <person name="Inagaki F."/>
            <person name="Takami H."/>
        </authorList>
    </citation>
    <scope>NUCLEOTIDE SEQUENCE</scope>
    <source>
        <strain evidence="1">Expedition CK06-06</strain>
    </source>
</reference>